<name>A0ABT1S9Q9_9FIRM</name>
<keyword evidence="2" id="KW-0808">Transferase</keyword>
<evidence type="ECO:0000313" key="3">
    <source>
        <dbReference type="Proteomes" id="UP001524478"/>
    </source>
</evidence>
<dbReference type="InterPro" id="IPR029044">
    <property type="entry name" value="Nucleotide-diphossugar_trans"/>
</dbReference>
<dbReference type="PANTHER" id="PTHR43630:SF2">
    <property type="entry name" value="GLYCOSYLTRANSFERASE"/>
    <property type="match status" value="1"/>
</dbReference>
<evidence type="ECO:0000313" key="2">
    <source>
        <dbReference type="EMBL" id="MCQ4923215.1"/>
    </source>
</evidence>
<dbReference type="InterPro" id="IPR019734">
    <property type="entry name" value="TPR_rpt"/>
</dbReference>
<dbReference type="Gene3D" id="3.90.550.10">
    <property type="entry name" value="Spore Coat Polysaccharide Biosynthesis Protein SpsA, Chain A"/>
    <property type="match status" value="1"/>
</dbReference>
<dbReference type="CDD" id="cd02511">
    <property type="entry name" value="Beta4Glucosyltransferase"/>
    <property type="match status" value="1"/>
</dbReference>
<reference evidence="2 3" key="1">
    <citation type="submission" date="2022-06" db="EMBL/GenBank/DDBJ databases">
        <title>Isolation of gut microbiota from human fecal samples.</title>
        <authorList>
            <person name="Pamer E.G."/>
            <person name="Barat B."/>
            <person name="Waligurski E."/>
            <person name="Medina S."/>
            <person name="Paddock L."/>
            <person name="Mostad J."/>
        </authorList>
    </citation>
    <scope>NUCLEOTIDE SEQUENCE [LARGE SCALE GENOMIC DNA]</scope>
    <source>
        <strain evidence="2 3">DFI.7.95</strain>
    </source>
</reference>
<comment type="caution">
    <text evidence="2">The sequence shown here is derived from an EMBL/GenBank/DDBJ whole genome shotgun (WGS) entry which is preliminary data.</text>
</comment>
<dbReference type="InterPro" id="IPR011990">
    <property type="entry name" value="TPR-like_helical_dom_sf"/>
</dbReference>
<dbReference type="EC" id="2.4.-.-" evidence="2"/>
<sequence length="643" mass="76756">MKYKYNISICMMVKNEEKNLERCLDSLKVFLDDPLVELIIIDTGSTDKTVDIAKKYTSKLYFHEWNNNFSEMRNISISYATGKWLFLIDGDECLEDPIKTFKLLIENDLENYNTIQFNIKSYLNMSEDSNYSVLPQPRVFRNDGTFRYEGTVHNQPIFKAPILDTDVIVEHYGYISTDNELMERKFQRTATILKEELKKNPNNPYYQYQLAASYSMYGDSKKTLEEIRKAYKIIEKSSKKEKRLHIYMYGTYVRTAFTNNEFNETISICKEGIELQPEHLDLYFVLANAFLVTGERTKAIQNFNKYIDLLNSYDNLPISKDSSIIMYNLDSQSIYNAYFNVASYYYDNKEFKKAYKYLKKLENKSDKNNLMCKILIKLELYDELKLYYNELNDKYLIRNFTISIENEIKKLDKKIIDEIADLFKDNDDEYGLFSKIKLEVDNKDILIKEFLSKYDLNDLPIFYGEIFKEIRDDRIYMISFKKVNNHVLRQYVGLLINEKDSIMKEYLFNFLISNKDKIRDNDYQSNRVYCAIANIILIKSMEGAKQQEKILEEKYVQLFDLYLEKGFNCLEYKYDIRKIRMIYSTLDITEDKFLMIMYLVKESIDNENIELAIKYMREALKEYPHMAKALQEYQKQIFKDIKI</sequence>
<dbReference type="Gene3D" id="1.25.40.10">
    <property type="entry name" value="Tetratricopeptide repeat domain"/>
    <property type="match status" value="1"/>
</dbReference>
<organism evidence="2 3">
    <name type="scientific">Tissierella carlieri</name>
    <dbReference type="NCBI Taxonomy" id="689904"/>
    <lineage>
        <taxon>Bacteria</taxon>
        <taxon>Bacillati</taxon>
        <taxon>Bacillota</taxon>
        <taxon>Tissierellia</taxon>
        <taxon>Tissierellales</taxon>
        <taxon>Tissierellaceae</taxon>
        <taxon>Tissierella</taxon>
    </lineage>
</organism>
<dbReference type="EMBL" id="JANGAC010000005">
    <property type="protein sequence ID" value="MCQ4923215.1"/>
    <property type="molecule type" value="Genomic_DNA"/>
</dbReference>
<feature type="domain" description="Glycosyltransferase 2-like" evidence="1">
    <location>
        <begin position="8"/>
        <end position="97"/>
    </location>
</feature>
<dbReference type="PANTHER" id="PTHR43630">
    <property type="entry name" value="POLY-BETA-1,6-N-ACETYL-D-GLUCOSAMINE SYNTHASE"/>
    <property type="match status" value="1"/>
</dbReference>
<dbReference type="SMART" id="SM00028">
    <property type="entry name" value="TPR"/>
    <property type="match status" value="3"/>
</dbReference>
<keyword evidence="2" id="KW-0328">Glycosyltransferase</keyword>
<accession>A0ABT1S9Q9</accession>
<dbReference type="SUPFAM" id="SSF53448">
    <property type="entry name" value="Nucleotide-diphospho-sugar transferases"/>
    <property type="match status" value="1"/>
</dbReference>
<proteinExistence type="predicted"/>
<dbReference type="InterPro" id="IPR001173">
    <property type="entry name" value="Glyco_trans_2-like"/>
</dbReference>
<dbReference type="SUPFAM" id="SSF48452">
    <property type="entry name" value="TPR-like"/>
    <property type="match status" value="1"/>
</dbReference>
<protein>
    <submittedName>
        <fullName evidence="2">Glycosyltransferase</fullName>
        <ecNumber evidence="2">2.4.-.-</ecNumber>
    </submittedName>
</protein>
<evidence type="ECO:0000259" key="1">
    <source>
        <dbReference type="Pfam" id="PF00535"/>
    </source>
</evidence>
<dbReference type="Proteomes" id="UP001524478">
    <property type="component" value="Unassembled WGS sequence"/>
</dbReference>
<gene>
    <name evidence="2" type="ORF">NE686_08980</name>
</gene>
<keyword evidence="3" id="KW-1185">Reference proteome</keyword>
<dbReference type="Pfam" id="PF00535">
    <property type="entry name" value="Glycos_transf_2"/>
    <property type="match status" value="1"/>
</dbReference>
<dbReference type="GO" id="GO:0016757">
    <property type="term" value="F:glycosyltransferase activity"/>
    <property type="evidence" value="ECO:0007669"/>
    <property type="project" value="UniProtKB-KW"/>
</dbReference>